<dbReference type="EnsemblPlants" id="ORGLA06G0110500.1">
    <property type="protein sequence ID" value="ORGLA06G0110500.1"/>
    <property type="gene ID" value="ORGLA06G0110500"/>
</dbReference>
<name>I1Q5S4_ORYGL</name>
<dbReference type="AlphaFoldDB" id="I1Q5S4"/>
<keyword evidence="2" id="KW-1185">Reference proteome</keyword>
<protein>
    <submittedName>
        <fullName evidence="1">Uncharacterized protein</fullName>
    </submittedName>
</protein>
<organism evidence="1 2">
    <name type="scientific">Oryza glaberrima</name>
    <name type="common">African rice</name>
    <dbReference type="NCBI Taxonomy" id="4538"/>
    <lineage>
        <taxon>Eukaryota</taxon>
        <taxon>Viridiplantae</taxon>
        <taxon>Streptophyta</taxon>
        <taxon>Embryophyta</taxon>
        <taxon>Tracheophyta</taxon>
        <taxon>Spermatophyta</taxon>
        <taxon>Magnoliopsida</taxon>
        <taxon>Liliopsida</taxon>
        <taxon>Poales</taxon>
        <taxon>Poaceae</taxon>
        <taxon>BOP clade</taxon>
        <taxon>Oryzoideae</taxon>
        <taxon>Oryzeae</taxon>
        <taxon>Oryzinae</taxon>
        <taxon>Oryza</taxon>
    </lineage>
</organism>
<dbReference type="EnsemblPlants" id="ORGLA06G0248700.1">
    <property type="protein sequence ID" value="ORGLA06G0248700.1"/>
    <property type="gene ID" value="ORGLA06G0248700"/>
</dbReference>
<dbReference type="Gramene" id="ORGLA06G0110500.1">
    <property type="protein sequence ID" value="ORGLA06G0110500.1"/>
    <property type="gene ID" value="ORGLA06G0110500"/>
</dbReference>
<reference evidence="1 2" key="2">
    <citation type="submission" date="2018-04" db="EMBL/GenBank/DDBJ databases">
        <title>OglaRS2 (Oryza glaberrima Reference Sequence Version 2).</title>
        <authorList>
            <person name="Zhang J."/>
            <person name="Kudrna D."/>
            <person name="Lee S."/>
            <person name="Talag J."/>
            <person name="Rajasekar S."/>
            <person name="Wing R.A."/>
        </authorList>
    </citation>
    <scope>NUCLEOTIDE SEQUENCE [LARGE SCALE GENOMIC DNA]</scope>
    <source>
        <strain evidence="1 2">cv. IRGC 96717</strain>
    </source>
</reference>
<reference evidence="1" key="1">
    <citation type="submission" date="2015-06" db="UniProtKB">
        <authorList>
            <consortium name="EnsemblPlants"/>
        </authorList>
    </citation>
    <scope>IDENTIFICATION</scope>
</reference>
<proteinExistence type="predicted"/>
<sequence length="62" mass="6884">MALEEDEDKIAEMVAAGQRQWAHKSVEAFKHLRSVLAIDGTFLTGKFRGVLLTKIGTLSDRP</sequence>
<evidence type="ECO:0000313" key="1">
    <source>
        <dbReference type="EnsemblPlants" id="ORGLA06G0248700.1"/>
    </source>
</evidence>
<evidence type="ECO:0000313" key="2">
    <source>
        <dbReference type="Proteomes" id="UP000007306"/>
    </source>
</evidence>
<dbReference type="HOGENOM" id="CLU_2907809_0_0_1"/>
<dbReference type="Proteomes" id="UP000007306">
    <property type="component" value="Chromosome 6"/>
</dbReference>
<dbReference type="Gramene" id="ORGLA06G0248700.1">
    <property type="protein sequence ID" value="ORGLA06G0248700.1"/>
    <property type="gene ID" value="ORGLA06G0248700"/>
</dbReference>
<accession>I1Q5S4</accession>